<dbReference type="InterPro" id="IPR003594">
    <property type="entry name" value="HATPase_dom"/>
</dbReference>
<dbReference type="RefSeq" id="WP_136840688.1">
    <property type="nucleotide sequence ID" value="NZ_SWBR01000002.1"/>
</dbReference>
<dbReference type="PROSITE" id="PS50109">
    <property type="entry name" value="HIS_KIN"/>
    <property type="match status" value="1"/>
</dbReference>
<keyword evidence="6" id="KW-0812">Transmembrane</keyword>
<dbReference type="InterPro" id="IPR036890">
    <property type="entry name" value="HATPase_C_sf"/>
</dbReference>
<dbReference type="OrthoDB" id="9766459at2"/>
<comment type="caution">
    <text evidence="8">The sequence shown here is derived from an EMBL/GenBank/DDBJ whole genome shotgun (WGS) entry which is preliminary data.</text>
</comment>
<evidence type="ECO:0000259" key="7">
    <source>
        <dbReference type="PROSITE" id="PS50109"/>
    </source>
</evidence>
<feature type="transmembrane region" description="Helical" evidence="6">
    <location>
        <begin position="74"/>
        <end position="92"/>
    </location>
</feature>
<accession>A0A4V5NZZ8</accession>
<evidence type="ECO:0000256" key="2">
    <source>
        <dbReference type="ARBA" id="ARBA00012438"/>
    </source>
</evidence>
<keyword evidence="6" id="KW-1133">Transmembrane helix</keyword>
<dbReference type="InterPro" id="IPR003661">
    <property type="entry name" value="HisK_dim/P_dom"/>
</dbReference>
<reference evidence="8 9" key="1">
    <citation type="submission" date="2019-04" db="EMBL/GenBank/DDBJ databases">
        <title>Pedobacter sp. RP-3-22 sp. nov., isolated from Arctic soil.</title>
        <authorList>
            <person name="Dahal R.H."/>
            <person name="Kim D.-U."/>
        </authorList>
    </citation>
    <scope>NUCLEOTIDE SEQUENCE [LARGE SCALE GENOMIC DNA]</scope>
    <source>
        <strain evidence="8 9">RP-3-22</strain>
    </source>
</reference>
<dbReference type="SMART" id="SM00387">
    <property type="entry name" value="HATPase_c"/>
    <property type="match status" value="1"/>
</dbReference>
<dbReference type="FunFam" id="3.30.565.10:FF:000006">
    <property type="entry name" value="Sensor histidine kinase WalK"/>
    <property type="match status" value="1"/>
</dbReference>
<evidence type="ECO:0000313" key="8">
    <source>
        <dbReference type="EMBL" id="TKC10652.1"/>
    </source>
</evidence>
<keyword evidence="3" id="KW-0597">Phosphoprotein</keyword>
<dbReference type="Gene3D" id="3.30.565.10">
    <property type="entry name" value="Histidine kinase-like ATPase, C-terminal domain"/>
    <property type="match status" value="1"/>
</dbReference>
<evidence type="ECO:0000256" key="1">
    <source>
        <dbReference type="ARBA" id="ARBA00000085"/>
    </source>
</evidence>
<dbReference type="InterPro" id="IPR036097">
    <property type="entry name" value="HisK_dim/P_sf"/>
</dbReference>
<feature type="domain" description="Histidine kinase" evidence="7">
    <location>
        <begin position="240"/>
        <end position="454"/>
    </location>
</feature>
<evidence type="ECO:0000256" key="6">
    <source>
        <dbReference type="SAM" id="Phobius"/>
    </source>
</evidence>
<feature type="transmembrane region" description="Helical" evidence="6">
    <location>
        <begin position="26"/>
        <end position="42"/>
    </location>
</feature>
<protein>
    <recommendedName>
        <fullName evidence="2">histidine kinase</fullName>
        <ecNumber evidence="2">2.7.13.3</ecNumber>
    </recommendedName>
</protein>
<dbReference type="InterPro" id="IPR004358">
    <property type="entry name" value="Sig_transdc_His_kin-like_C"/>
</dbReference>
<dbReference type="EMBL" id="SWBR01000002">
    <property type="protein sequence ID" value="TKC10652.1"/>
    <property type="molecule type" value="Genomic_DNA"/>
</dbReference>
<comment type="catalytic activity">
    <reaction evidence="1">
        <text>ATP + protein L-histidine = ADP + protein N-phospho-L-histidine.</text>
        <dbReference type="EC" id="2.7.13.3"/>
    </reaction>
</comment>
<evidence type="ECO:0000256" key="5">
    <source>
        <dbReference type="ARBA" id="ARBA00022777"/>
    </source>
</evidence>
<dbReference type="GO" id="GO:0000155">
    <property type="term" value="F:phosphorelay sensor kinase activity"/>
    <property type="evidence" value="ECO:0007669"/>
    <property type="project" value="InterPro"/>
</dbReference>
<name>A0A4V5NZZ8_9SPHI</name>
<dbReference type="CDD" id="cd00082">
    <property type="entry name" value="HisKA"/>
    <property type="match status" value="1"/>
</dbReference>
<evidence type="ECO:0000313" key="9">
    <source>
        <dbReference type="Proteomes" id="UP000309488"/>
    </source>
</evidence>
<dbReference type="InterPro" id="IPR052162">
    <property type="entry name" value="Sensor_kinase/Photoreceptor"/>
</dbReference>
<keyword evidence="6" id="KW-0472">Membrane</keyword>
<dbReference type="Pfam" id="PF00512">
    <property type="entry name" value="HisKA"/>
    <property type="match status" value="1"/>
</dbReference>
<dbReference type="Proteomes" id="UP000309488">
    <property type="component" value="Unassembled WGS sequence"/>
</dbReference>
<sequence>MENYHEQLKVKAEAFHSKTKERSDSLMNYFVIGYFVVGIILANFYGTWLIAFVLGGISLLSFYSVKLLLPNYSLYQYVLSAILGIFMAQFIYQSHGMFEMYFFTFIGSAILVTYQKWTLQIPILIVVVLHHVFSSYLKVSGIDGIYFTSHANFETKSFIIHILSTTIIFFICGLWAYQMKKSNARYISQALQLIELQKEAQLSNERKIHADVLKKLNISLESNARELSRSNDELEKFAYIASHDLQEPLRMITAFLELLQERYEPVIDEKGKQYIHFASDGALRMKQLILDLLEYSKVGKTEDKLEDIDLTEMVNEITALSHRQINELQANVTFDGLPNINAFKAPIRQVFQNLISNALKYQRNGGAPIINITCKEVGDYWQFAVADNGIGINNCHFEQIFVIFKRLHARSEFGGTGIGLAVTKKIVEFMGGKIWVESELGIGSVFNFTLPKHKNQSIRSTIANKKRNEKINQTGYIQNFN</sequence>
<feature type="transmembrane region" description="Helical" evidence="6">
    <location>
        <begin position="121"/>
        <end position="138"/>
    </location>
</feature>
<dbReference type="SUPFAM" id="SSF55874">
    <property type="entry name" value="ATPase domain of HSP90 chaperone/DNA topoisomerase II/histidine kinase"/>
    <property type="match status" value="1"/>
</dbReference>
<dbReference type="InterPro" id="IPR005467">
    <property type="entry name" value="His_kinase_dom"/>
</dbReference>
<dbReference type="PANTHER" id="PTHR43304:SF1">
    <property type="entry name" value="PAC DOMAIN-CONTAINING PROTEIN"/>
    <property type="match status" value="1"/>
</dbReference>
<proteinExistence type="predicted"/>
<dbReference type="AlphaFoldDB" id="A0A4V5NZZ8"/>
<dbReference type="EC" id="2.7.13.3" evidence="2"/>
<keyword evidence="4" id="KW-0808">Transferase</keyword>
<dbReference type="SMART" id="SM00388">
    <property type="entry name" value="HisKA"/>
    <property type="match status" value="1"/>
</dbReference>
<dbReference type="Pfam" id="PF02518">
    <property type="entry name" value="HATPase_c"/>
    <property type="match status" value="1"/>
</dbReference>
<dbReference type="PRINTS" id="PR00344">
    <property type="entry name" value="BCTRLSENSOR"/>
</dbReference>
<feature type="transmembrane region" description="Helical" evidence="6">
    <location>
        <begin position="158"/>
        <end position="177"/>
    </location>
</feature>
<keyword evidence="5" id="KW-0418">Kinase</keyword>
<evidence type="ECO:0000256" key="4">
    <source>
        <dbReference type="ARBA" id="ARBA00022679"/>
    </source>
</evidence>
<dbReference type="PANTHER" id="PTHR43304">
    <property type="entry name" value="PHYTOCHROME-LIKE PROTEIN CPH1"/>
    <property type="match status" value="1"/>
</dbReference>
<dbReference type="SUPFAM" id="SSF47384">
    <property type="entry name" value="Homodimeric domain of signal transducing histidine kinase"/>
    <property type="match status" value="1"/>
</dbReference>
<keyword evidence="9" id="KW-1185">Reference proteome</keyword>
<dbReference type="Gene3D" id="1.10.287.130">
    <property type="match status" value="1"/>
</dbReference>
<feature type="transmembrane region" description="Helical" evidence="6">
    <location>
        <begin position="98"/>
        <end position="114"/>
    </location>
</feature>
<evidence type="ECO:0000256" key="3">
    <source>
        <dbReference type="ARBA" id="ARBA00022553"/>
    </source>
</evidence>
<organism evidence="8 9">
    <name type="scientific">Pedobacter polaris</name>
    <dbReference type="NCBI Taxonomy" id="2571273"/>
    <lineage>
        <taxon>Bacteria</taxon>
        <taxon>Pseudomonadati</taxon>
        <taxon>Bacteroidota</taxon>
        <taxon>Sphingobacteriia</taxon>
        <taxon>Sphingobacteriales</taxon>
        <taxon>Sphingobacteriaceae</taxon>
        <taxon>Pedobacter</taxon>
    </lineage>
</organism>
<gene>
    <name evidence="8" type="ORF">FA048_10775</name>
</gene>